<dbReference type="EMBL" id="PKUR01000006">
    <property type="protein sequence ID" value="PLW84672.1"/>
    <property type="molecule type" value="Genomic_DNA"/>
</dbReference>
<evidence type="ECO:0000256" key="5">
    <source>
        <dbReference type="ARBA" id="ARBA00022989"/>
    </source>
</evidence>
<comment type="cofactor">
    <cofactor evidence="8">
        <name>heme b</name>
        <dbReference type="ChEBI" id="CHEBI:60344"/>
    </cofactor>
    <text evidence="8">Binds 1 heme b (iron(II)-protoporphyrin IX) group per subunit.</text>
</comment>
<keyword evidence="8" id="KW-0285">Flavoprotein</keyword>
<name>A0AAP8MBC8_9GAMM</name>
<feature type="transmembrane region" description="Helical" evidence="8">
    <location>
        <begin position="51"/>
        <end position="71"/>
    </location>
</feature>
<proteinExistence type="inferred from homology"/>
<dbReference type="InterPro" id="IPR022837">
    <property type="entry name" value="MsrQ-like"/>
</dbReference>
<dbReference type="GO" id="GO:0020037">
    <property type="term" value="F:heme binding"/>
    <property type="evidence" value="ECO:0007669"/>
    <property type="project" value="UniProtKB-UniRule"/>
</dbReference>
<dbReference type="GO" id="GO:0005886">
    <property type="term" value="C:plasma membrane"/>
    <property type="evidence" value="ECO:0007669"/>
    <property type="project" value="UniProtKB-SubCell"/>
</dbReference>
<evidence type="ECO:0000313" key="10">
    <source>
        <dbReference type="EMBL" id="PLW84672.1"/>
    </source>
</evidence>
<dbReference type="PANTHER" id="PTHR36964:SF1">
    <property type="entry name" value="PROTEIN-METHIONINE-SULFOXIDE REDUCTASE HEME-BINDING SUBUNIT MSRQ"/>
    <property type="match status" value="1"/>
</dbReference>
<organism evidence="10 11">
    <name type="scientific">Halioglobus japonicus</name>
    <dbReference type="NCBI Taxonomy" id="930805"/>
    <lineage>
        <taxon>Bacteria</taxon>
        <taxon>Pseudomonadati</taxon>
        <taxon>Pseudomonadota</taxon>
        <taxon>Gammaproteobacteria</taxon>
        <taxon>Cellvibrionales</taxon>
        <taxon>Halieaceae</taxon>
        <taxon>Halioglobus</taxon>
    </lineage>
</organism>
<dbReference type="GO" id="GO:0016679">
    <property type="term" value="F:oxidoreductase activity, acting on diphenols and related substances as donors"/>
    <property type="evidence" value="ECO:0007669"/>
    <property type="project" value="TreeGrafter"/>
</dbReference>
<accession>A0AAP8MBC8</accession>
<dbReference type="GO" id="GO:0030091">
    <property type="term" value="P:protein repair"/>
    <property type="evidence" value="ECO:0007669"/>
    <property type="project" value="UniProtKB-UniRule"/>
</dbReference>
<comment type="subunit">
    <text evidence="8">Heterodimer of a catalytic subunit (MsrP) and a heme-binding subunit (MsrQ).</text>
</comment>
<keyword evidence="8" id="KW-0288">FMN</keyword>
<keyword evidence="5 8" id="KW-1133">Transmembrane helix</keyword>
<evidence type="ECO:0000256" key="7">
    <source>
        <dbReference type="ARBA" id="ARBA00023136"/>
    </source>
</evidence>
<reference evidence="10 11" key="1">
    <citation type="submission" date="2018-01" db="EMBL/GenBank/DDBJ databases">
        <title>The draft genome sequence of Halioglobus japonicus S1-36.</title>
        <authorList>
            <person name="Du Z.-J."/>
            <person name="Shi M.-J."/>
        </authorList>
    </citation>
    <scope>NUCLEOTIDE SEQUENCE [LARGE SCALE GENOMIC DNA]</scope>
    <source>
        <strain evidence="10 11">S1-36</strain>
    </source>
</reference>
<protein>
    <recommendedName>
        <fullName evidence="8">Protein-methionine-sulfoxide reductase heme-binding subunit MsrQ</fullName>
    </recommendedName>
    <alternativeName>
        <fullName evidence="8">Flavocytochrome MsrQ</fullName>
    </alternativeName>
</protein>
<gene>
    <name evidence="8" type="primary">msrQ</name>
    <name evidence="10" type="ORF">C0029_17965</name>
</gene>
<evidence type="ECO:0000256" key="8">
    <source>
        <dbReference type="HAMAP-Rule" id="MF_01207"/>
    </source>
</evidence>
<comment type="function">
    <text evidence="8">Part of the MsrPQ system that repairs oxidized periplasmic proteins containing methionine sulfoxide residues (Met-O), using respiratory chain electrons. Thus protects these proteins from oxidative-stress damage caused by reactive species of oxygen and chlorine generated by the host defense mechanisms. MsrPQ is essential for the maintenance of envelope integrity under bleach stress, rescuing a wide series of structurally unrelated periplasmic proteins from methionine oxidation. MsrQ provides electrons for reduction to the reductase catalytic subunit MsrP, using the quinone pool of the respiratory chain.</text>
</comment>
<dbReference type="AlphaFoldDB" id="A0AAP8MBC8"/>
<dbReference type="HAMAP" id="MF_01207">
    <property type="entry name" value="MsrQ"/>
    <property type="match status" value="1"/>
</dbReference>
<dbReference type="Pfam" id="PF01794">
    <property type="entry name" value="Ferric_reduct"/>
    <property type="match status" value="1"/>
</dbReference>
<dbReference type="GO" id="GO:0046872">
    <property type="term" value="F:metal ion binding"/>
    <property type="evidence" value="ECO:0007669"/>
    <property type="project" value="UniProtKB-KW"/>
</dbReference>
<keyword evidence="7 8" id="KW-0472">Membrane</keyword>
<dbReference type="PANTHER" id="PTHR36964">
    <property type="entry name" value="PROTEIN-METHIONINE-SULFOXIDE REDUCTASE HEME-BINDING SUBUNIT MSRQ"/>
    <property type="match status" value="1"/>
</dbReference>
<evidence type="ECO:0000256" key="1">
    <source>
        <dbReference type="ARBA" id="ARBA00004141"/>
    </source>
</evidence>
<keyword evidence="2 8" id="KW-0813">Transport</keyword>
<dbReference type="GO" id="GO:0009055">
    <property type="term" value="F:electron transfer activity"/>
    <property type="evidence" value="ECO:0007669"/>
    <property type="project" value="UniProtKB-UniRule"/>
</dbReference>
<keyword evidence="4 8" id="KW-0812">Transmembrane</keyword>
<evidence type="ECO:0000313" key="11">
    <source>
        <dbReference type="Proteomes" id="UP000235162"/>
    </source>
</evidence>
<evidence type="ECO:0000256" key="6">
    <source>
        <dbReference type="ARBA" id="ARBA00023004"/>
    </source>
</evidence>
<keyword evidence="3 8" id="KW-0349">Heme</keyword>
<dbReference type="Proteomes" id="UP000235162">
    <property type="component" value="Unassembled WGS sequence"/>
</dbReference>
<evidence type="ECO:0000256" key="4">
    <source>
        <dbReference type="ARBA" id="ARBA00022692"/>
    </source>
</evidence>
<feature type="domain" description="Ferric oxidoreductase" evidence="9">
    <location>
        <begin position="50"/>
        <end position="164"/>
    </location>
</feature>
<comment type="cofactor">
    <cofactor evidence="8">
        <name>FMN</name>
        <dbReference type="ChEBI" id="CHEBI:58210"/>
    </cofactor>
    <text evidence="8">Binds 1 FMN per subunit.</text>
</comment>
<sequence length="202" mass="23059">MELAVGANRLPLWVKPMVFVVCLAPFAWLAYQAFAGGLGPDPAEAILASTGVWALRLLALTLFVTVLRQWLGKPWPIRLRRMLGLYTFFYASLHFLTFANFYLGWTPAILAEELLERPYITVGFLAWLLMLPLAVTSTQGWQRRLGRSWRKLHKLVYPAAVLGCIHLFWQVRSDVTEALVYCLVFALLLGWRARVWLPAKKV</sequence>
<dbReference type="InterPro" id="IPR013130">
    <property type="entry name" value="Fe3_Rdtase_TM_dom"/>
</dbReference>
<evidence type="ECO:0000256" key="2">
    <source>
        <dbReference type="ARBA" id="ARBA00022448"/>
    </source>
</evidence>
<keyword evidence="11" id="KW-1185">Reference proteome</keyword>
<evidence type="ECO:0000256" key="3">
    <source>
        <dbReference type="ARBA" id="ARBA00022617"/>
    </source>
</evidence>
<comment type="caution">
    <text evidence="10">The sequence shown here is derived from an EMBL/GenBank/DDBJ whole genome shotgun (WGS) entry which is preliminary data.</text>
</comment>
<comment type="subcellular location">
    <subcellularLocation>
        <location evidence="8">Cell membrane</location>
        <topology evidence="8">Multi-pass membrane protein</topology>
    </subcellularLocation>
    <subcellularLocation>
        <location evidence="1">Membrane</location>
        <topology evidence="1">Multi-pass membrane protein</topology>
    </subcellularLocation>
</comment>
<feature type="transmembrane region" description="Helical" evidence="8">
    <location>
        <begin position="117"/>
        <end position="135"/>
    </location>
</feature>
<evidence type="ECO:0000259" key="9">
    <source>
        <dbReference type="Pfam" id="PF01794"/>
    </source>
</evidence>
<feature type="transmembrane region" description="Helical" evidence="8">
    <location>
        <begin position="178"/>
        <end position="197"/>
    </location>
</feature>
<feature type="transmembrane region" description="Helical" evidence="8">
    <location>
        <begin position="83"/>
        <end position="105"/>
    </location>
</feature>
<feature type="transmembrane region" description="Helical" evidence="8">
    <location>
        <begin position="155"/>
        <end position="172"/>
    </location>
</feature>
<keyword evidence="8" id="KW-0249">Electron transport</keyword>
<feature type="transmembrane region" description="Helical" evidence="8">
    <location>
        <begin position="12"/>
        <end position="31"/>
    </location>
</feature>
<keyword evidence="8" id="KW-0479">Metal-binding</keyword>
<dbReference type="GO" id="GO:0010181">
    <property type="term" value="F:FMN binding"/>
    <property type="evidence" value="ECO:0007669"/>
    <property type="project" value="UniProtKB-UniRule"/>
</dbReference>
<keyword evidence="6 8" id="KW-0408">Iron</keyword>
<dbReference type="KEGG" id="hja:BST95_18250"/>
<keyword evidence="8" id="KW-1003">Cell membrane</keyword>
<comment type="similarity">
    <text evidence="8">Belongs to the MsrQ family.</text>
</comment>